<feature type="compositionally biased region" description="Low complexity" evidence="1">
    <location>
        <begin position="45"/>
        <end position="63"/>
    </location>
</feature>
<dbReference type="GO" id="GO:0030254">
    <property type="term" value="P:protein secretion by the type III secretion system"/>
    <property type="evidence" value="ECO:0007669"/>
    <property type="project" value="InterPro"/>
</dbReference>
<name>W6M6U0_9GAMM</name>
<feature type="compositionally biased region" description="Polar residues" evidence="1">
    <location>
        <begin position="68"/>
        <end position="78"/>
    </location>
</feature>
<dbReference type="OrthoDB" id="6195289at2"/>
<reference evidence="2" key="2">
    <citation type="submission" date="2014-03" db="EMBL/GenBank/DDBJ databases">
        <title>Candidatus Competibacter-lineage genomes retrieved from metagenomes reveal functional metabolic diversity.</title>
        <authorList>
            <person name="McIlroy S.J."/>
            <person name="Albertsen M."/>
            <person name="Andresen E.K."/>
            <person name="Saunders A.M."/>
            <person name="Kristiansen R."/>
            <person name="Stokholm-Bjerregaard M."/>
            <person name="Nielsen K.L."/>
            <person name="Nielsen P.H."/>
        </authorList>
    </citation>
    <scope>NUCLEOTIDE SEQUENCE</scope>
    <source>
        <strain evidence="2">Run_A_D11</strain>
    </source>
</reference>
<dbReference type="RefSeq" id="WP_048674120.1">
    <property type="nucleotide sequence ID" value="NZ_CBTJ020000057.1"/>
</dbReference>
<evidence type="ECO:0000256" key="1">
    <source>
        <dbReference type="SAM" id="MobiDB-lite"/>
    </source>
</evidence>
<keyword evidence="3" id="KW-1185">Reference proteome</keyword>
<accession>W6M6U0</accession>
<proteinExistence type="predicted"/>
<sequence>MIENAGVKQIVERVAEQAAEGQQSVASKPADLNDTARFQEALNGAQQTAPAEASAEPAAIATSPVAPTASSPGDSILQSLHKMRSDYRGAIGKVENLSQADANPSMQDLLRAQMELNQASMQVDLTAKVVGKATQGIETLIKSQ</sequence>
<evidence type="ECO:0000313" key="2">
    <source>
        <dbReference type="EMBL" id="CDI03407.1"/>
    </source>
</evidence>
<comment type="caution">
    <text evidence="2">The sequence shown here is derived from an EMBL/GenBank/DDBJ whole genome shotgun (WGS) entry which is preliminary data.</text>
</comment>
<dbReference type="STRING" id="1400863.BN873_490016"/>
<gene>
    <name evidence="2" type="ORF">BN873_490016</name>
</gene>
<dbReference type="NCBIfam" id="TIGR02497">
    <property type="entry name" value="yscI_hrpB_dom"/>
    <property type="match status" value="1"/>
</dbReference>
<dbReference type="Proteomes" id="UP000035760">
    <property type="component" value="Unassembled WGS sequence"/>
</dbReference>
<organism evidence="2 3">
    <name type="scientific">Candidatus Competibacter denitrificans Run_A_D11</name>
    <dbReference type="NCBI Taxonomy" id="1400863"/>
    <lineage>
        <taxon>Bacteria</taxon>
        <taxon>Pseudomonadati</taxon>
        <taxon>Pseudomonadota</taxon>
        <taxon>Gammaproteobacteria</taxon>
        <taxon>Candidatus Competibacteraceae</taxon>
        <taxon>Candidatus Competibacter</taxon>
    </lineage>
</organism>
<dbReference type="InterPro" id="IPR012670">
    <property type="entry name" value="T3SS_YscI/HrpB"/>
</dbReference>
<evidence type="ECO:0008006" key="4">
    <source>
        <dbReference type="Google" id="ProtNLM"/>
    </source>
</evidence>
<reference evidence="2" key="1">
    <citation type="submission" date="2013-07" db="EMBL/GenBank/DDBJ databases">
        <authorList>
            <person name="McIlroy S."/>
        </authorList>
    </citation>
    <scope>NUCLEOTIDE SEQUENCE [LARGE SCALE GENOMIC DNA]</scope>
    <source>
        <strain evidence="2">Run_A_D11</strain>
    </source>
</reference>
<dbReference type="EMBL" id="CBTJ020000057">
    <property type="protein sequence ID" value="CDI03407.1"/>
    <property type="molecule type" value="Genomic_DNA"/>
</dbReference>
<evidence type="ECO:0000313" key="3">
    <source>
        <dbReference type="Proteomes" id="UP000035760"/>
    </source>
</evidence>
<dbReference type="AlphaFoldDB" id="W6M6U0"/>
<feature type="region of interest" description="Disordered" evidence="1">
    <location>
        <begin position="18"/>
        <end position="81"/>
    </location>
</feature>
<protein>
    <recommendedName>
        <fullName evidence="4">EscI/YscI/HrpB family type III secretion system inner rod protein</fullName>
    </recommendedName>
</protein>
<dbReference type="Pfam" id="PF17001">
    <property type="entry name" value="T3SS_basalb_I"/>
    <property type="match status" value="1"/>
</dbReference>